<dbReference type="InterPro" id="IPR029063">
    <property type="entry name" value="SAM-dependent_MTases_sf"/>
</dbReference>
<evidence type="ECO:0000256" key="1">
    <source>
        <dbReference type="ARBA" id="ARBA00022603"/>
    </source>
</evidence>
<reference evidence="6" key="2">
    <citation type="submission" date="2015-01" db="EMBL/GenBank/DDBJ databases">
        <title>Evolutionary Origins and Diversification of the Mycorrhizal Mutualists.</title>
        <authorList>
            <consortium name="DOE Joint Genome Institute"/>
            <consortium name="Mycorrhizal Genomics Consortium"/>
            <person name="Kohler A."/>
            <person name="Kuo A."/>
            <person name="Nagy L.G."/>
            <person name="Floudas D."/>
            <person name="Copeland A."/>
            <person name="Barry K.W."/>
            <person name="Cichocki N."/>
            <person name="Veneault-Fourrey C."/>
            <person name="LaButti K."/>
            <person name="Lindquist E.A."/>
            <person name="Lipzen A."/>
            <person name="Lundell T."/>
            <person name="Morin E."/>
            <person name="Murat C."/>
            <person name="Riley R."/>
            <person name="Ohm R."/>
            <person name="Sun H."/>
            <person name="Tunlid A."/>
            <person name="Henrissat B."/>
            <person name="Grigoriev I.V."/>
            <person name="Hibbett D.S."/>
            <person name="Martin F."/>
        </authorList>
    </citation>
    <scope>NUCLEOTIDE SEQUENCE [LARGE SCALE GENOMIC DNA]</scope>
    <source>
        <strain evidence="6">Foug A</strain>
    </source>
</reference>
<dbReference type="PANTHER" id="PTHR43712:SF2">
    <property type="entry name" value="O-METHYLTRANSFERASE CICE"/>
    <property type="match status" value="1"/>
</dbReference>
<sequence>MDPGLGSTSFEMSAEAQLEALLEIINSSARQAIVEYKKEGNDVPTINSAEFHPLDTSAHHVALRKAIRLLEGACQQLCASLAPPQRTVLNLVRRYDWVCVDIAHRKGIADILDEHPEGLHVNELSQIIGIEKTKLARILRLLTTRGLFKEVNRDVFANNRLSLVIKSTCNAGHVARTVEGPGYPASNAFFDALDDPEYGASHDSGKTALHYAMRQKGLSASSDAFGILEMDDEKCNNFYKAMVGAGEVFGALSVLDQYPWNEVSTVCDVGASFGTFSIPLAKSHPHLKIVNQDLERVIPQAKKEWERKAPGALQEQRIDFVSLNFFEEAPVAGQDVYYLRLIIHDWPDAEALTILRNVRKAMSPHSRLLIQEFIVGIPDRSSDPAAKNIGFDIAPEPMLPGFGAGNMLMYQQDMLMLMAFNGKERLLDEWIALATAVGLRLEKAYDLGDTSVLDFRVA</sequence>
<dbReference type="HOGENOM" id="CLU_005533_0_1_1"/>
<proteinExistence type="predicted"/>
<dbReference type="InterPro" id="IPR036388">
    <property type="entry name" value="WH-like_DNA-bd_sf"/>
</dbReference>
<reference evidence="5 6" key="1">
    <citation type="submission" date="2014-04" db="EMBL/GenBank/DDBJ databases">
        <authorList>
            <consortium name="DOE Joint Genome Institute"/>
            <person name="Kuo A."/>
            <person name="Kohler A."/>
            <person name="Nagy L.G."/>
            <person name="Floudas D."/>
            <person name="Copeland A."/>
            <person name="Barry K.W."/>
            <person name="Cichocki N."/>
            <person name="Veneault-Fourrey C."/>
            <person name="LaButti K."/>
            <person name="Lindquist E.A."/>
            <person name="Lipzen A."/>
            <person name="Lundell T."/>
            <person name="Morin E."/>
            <person name="Murat C."/>
            <person name="Sun H."/>
            <person name="Tunlid A."/>
            <person name="Henrissat B."/>
            <person name="Grigoriev I.V."/>
            <person name="Hibbett D.S."/>
            <person name="Martin F."/>
            <person name="Nordberg H.P."/>
            <person name="Cantor M.N."/>
            <person name="Hua S.X."/>
        </authorList>
    </citation>
    <scope>NUCLEOTIDE SEQUENCE [LARGE SCALE GENOMIC DNA]</scope>
    <source>
        <strain evidence="5 6">Foug A</strain>
    </source>
</reference>
<evidence type="ECO:0000313" key="6">
    <source>
        <dbReference type="Proteomes" id="UP000053989"/>
    </source>
</evidence>
<keyword evidence="1" id="KW-0489">Methyltransferase</keyword>
<dbReference type="STRING" id="1036808.A0A0C3E4D5"/>
<evidence type="ECO:0000256" key="3">
    <source>
        <dbReference type="ARBA" id="ARBA00022691"/>
    </source>
</evidence>
<evidence type="ECO:0000313" key="5">
    <source>
        <dbReference type="EMBL" id="KIM63324.1"/>
    </source>
</evidence>
<dbReference type="EMBL" id="KN822035">
    <property type="protein sequence ID" value="KIM63324.1"/>
    <property type="molecule type" value="Genomic_DNA"/>
</dbReference>
<dbReference type="Gene3D" id="3.40.50.150">
    <property type="entry name" value="Vaccinia Virus protein VP39"/>
    <property type="match status" value="1"/>
</dbReference>
<dbReference type="PANTHER" id="PTHR43712">
    <property type="entry name" value="PUTATIVE (AFU_ORTHOLOGUE AFUA_4G14580)-RELATED"/>
    <property type="match status" value="1"/>
</dbReference>
<feature type="domain" description="O-methyltransferase C-terminal" evidence="4">
    <location>
        <begin position="224"/>
        <end position="439"/>
    </location>
</feature>
<dbReference type="InterPro" id="IPR001077">
    <property type="entry name" value="COMT_C"/>
</dbReference>
<dbReference type="GO" id="GO:0032259">
    <property type="term" value="P:methylation"/>
    <property type="evidence" value="ECO:0007669"/>
    <property type="project" value="UniProtKB-KW"/>
</dbReference>
<gene>
    <name evidence="5" type="ORF">SCLCIDRAFT_751880</name>
</gene>
<keyword evidence="6" id="KW-1185">Reference proteome</keyword>
<dbReference type="PROSITE" id="PS51683">
    <property type="entry name" value="SAM_OMT_II"/>
    <property type="match status" value="1"/>
</dbReference>
<organism evidence="5 6">
    <name type="scientific">Scleroderma citrinum Foug A</name>
    <dbReference type="NCBI Taxonomy" id="1036808"/>
    <lineage>
        <taxon>Eukaryota</taxon>
        <taxon>Fungi</taxon>
        <taxon>Dikarya</taxon>
        <taxon>Basidiomycota</taxon>
        <taxon>Agaricomycotina</taxon>
        <taxon>Agaricomycetes</taxon>
        <taxon>Agaricomycetidae</taxon>
        <taxon>Boletales</taxon>
        <taxon>Sclerodermatineae</taxon>
        <taxon>Sclerodermataceae</taxon>
        <taxon>Scleroderma</taxon>
    </lineage>
</organism>
<dbReference type="InParanoid" id="A0A0C3E4D5"/>
<dbReference type="InterPro" id="IPR036390">
    <property type="entry name" value="WH_DNA-bd_sf"/>
</dbReference>
<dbReference type="GO" id="GO:0008171">
    <property type="term" value="F:O-methyltransferase activity"/>
    <property type="evidence" value="ECO:0007669"/>
    <property type="project" value="InterPro"/>
</dbReference>
<name>A0A0C3E4D5_9AGAM</name>
<protein>
    <recommendedName>
        <fullName evidence="4">O-methyltransferase C-terminal domain-containing protein</fullName>
    </recommendedName>
</protein>
<evidence type="ECO:0000259" key="4">
    <source>
        <dbReference type="Pfam" id="PF00891"/>
    </source>
</evidence>
<dbReference type="SUPFAM" id="SSF46785">
    <property type="entry name" value="Winged helix' DNA-binding domain"/>
    <property type="match status" value="1"/>
</dbReference>
<accession>A0A0C3E4D5</accession>
<evidence type="ECO:0000256" key="2">
    <source>
        <dbReference type="ARBA" id="ARBA00022679"/>
    </source>
</evidence>
<dbReference type="Gene3D" id="1.10.10.10">
    <property type="entry name" value="Winged helix-like DNA-binding domain superfamily/Winged helix DNA-binding domain"/>
    <property type="match status" value="1"/>
</dbReference>
<dbReference type="SUPFAM" id="SSF53335">
    <property type="entry name" value="S-adenosyl-L-methionine-dependent methyltransferases"/>
    <property type="match status" value="1"/>
</dbReference>
<keyword evidence="2" id="KW-0808">Transferase</keyword>
<dbReference type="OrthoDB" id="2410195at2759"/>
<dbReference type="InterPro" id="IPR016461">
    <property type="entry name" value="COMT-like"/>
</dbReference>
<keyword evidence="3" id="KW-0949">S-adenosyl-L-methionine</keyword>
<dbReference type="AlphaFoldDB" id="A0A0C3E4D5"/>
<dbReference type="Pfam" id="PF00891">
    <property type="entry name" value="Methyltransf_2"/>
    <property type="match status" value="1"/>
</dbReference>
<dbReference type="Proteomes" id="UP000053989">
    <property type="component" value="Unassembled WGS sequence"/>
</dbReference>